<sequence>MSPRKIRLEGDTLAAFERELDAVRLQVLADIGQRDARHIRRMRGIVQGAAIGGRGLLMFGVGPVSWAAGVVGLALAKILENMEIGHNVLHGQYDWMNDPSLNSQTYDWDIVCAGEHWRNSHNVEHHDHTNIIGLDHDFGYGMLRLSDQQRWSPACLLQPFSYLLLAINFQWGVAVHDIKIGRFVKGRMPFVEFRERMRPFLRKAGRQLFKDYVLFPALAFWQWPRVLLGNLAANLIRNVWTNAIIFCGHFTEHVHTYTRKEVVGETRGQWYLRQIQGSSNLEGGRTFHLLTGHLSHQIEHHLFPDLPAPRYTQIAPQVREICARYGVHYNTGGFWKQYGGVLARIVRYAFPGKRRAAAAAA</sequence>
<name>A0A3M8SW13_9GAMM</name>
<keyword evidence="3" id="KW-1185">Reference proteome</keyword>
<dbReference type="GO" id="GO:0016717">
    <property type="term" value="F:oxidoreductase activity, acting on paired donors, with oxidation of a pair of donors resulting in the reduction of molecular oxygen to two molecules of water"/>
    <property type="evidence" value="ECO:0007669"/>
    <property type="project" value="TreeGrafter"/>
</dbReference>
<dbReference type="PANTHER" id="PTHR19353:SF84">
    <property type="entry name" value="ACYL-COA DELTA-9-DESATURASE, DESB"/>
    <property type="match status" value="1"/>
</dbReference>
<dbReference type="OrthoDB" id="104711at2"/>
<comment type="caution">
    <text evidence="2">The sequence shown here is derived from an EMBL/GenBank/DDBJ whole genome shotgun (WGS) entry which is preliminary data.</text>
</comment>
<organism evidence="2 3">
    <name type="scientific">Montanilutibacter psychrotolerans</name>
    <dbReference type="NCBI Taxonomy" id="1327343"/>
    <lineage>
        <taxon>Bacteria</taxon>
        <taxon>Pseudomonadati</taxon>
        <taxon>Pseudomonadota</taxon>
        <taxon>Gammaproteobacteria</taxon>
        <taxon>Lysobacterales</taxon>
        <taxon>Lysobacteraceae</taxon>
        <taxon>Montanilutibacter</taxon>
    </lineage>
</organism>
<reference evidence="2 3" key="1">
    <citation type="submission" date="2018-11" db="EMBL/GenBank/DDBJ databases">
        <title>Lysobacter cryohumiis sp. nov., isolated from soil in the Tianshan Mountains, Xinjiang, China.</title>
        <authorList>
            <person name="Luo Y."/>
            <person name="Sheng H."/>
        </authorList>
    </citation>
    <scope>NUCLEOTIDE SEQUENCE [LARGE SCALE GENOMIC DNA]</scope>
    <source>
        <strain evidence="2 3">ZS60</strain>
    </source>
</reference>
<protein>
    <submittedName>
        <fullName evidence="2">Acyl-CoA desaturase</fullName>
    </submittedName>
</protein>
<dbReference type="AlphaFoldDB" id="A0A3M8SW13"/>
<feature type="domain" description="Fatty acid desaturase" evidence="1">
    <location>
        <begin position="65"/>
        <end position="331"/>
    </location>
</feature>
<dbReference type="GO" id="GO:0006629">
    <property type="term" value="P:lipid metabolic process"/>
    <property type="evidence" value="ECO:0007669"/>
    <property type="project" value="InterPro"/>
</dbReference>
<dbReference type="GO" id="GO:0016020">
    <property type="term" value="C:membrane"/>
    <property type="evidence" value="ECO:0007669"/>
    <property type="project" value="TreeGrafter"/>
</dbReference>
<gene>
    <name evidence="2" type="ORF">EER27_13450</name>
</gene>
<proteinExistence type="predicted"/>
<evidence type="ECO:0000313" key="2">
    <source>
        <dbReference type="EMBL" id="RNF82902.1"/>
    </source>
</evidence>
<dbReference type="InterPro" id="IPR012171">
    <property type="entry name" value="Fatty_acid_desaturase"/>
</dbReference>
<dbReference type="EMBL" id="RIBS01000006">
    <property type="protein sequence ID" value="RNF82902.1"/>
    <property type="molecule type" value="Genomic_DNA"/>
</dbReference>
<accession>A0A3M8SW13</accession>
<evidence type="ECO:0000313" key="3">
    <source>
        <dbReference type="Proteomes" id="UP000267049"/>
    </source>
</evidence>
<dbReference type="Proteomes" id="UP000267049">
    <property type="component" value="Unassembled WGS sequence"/>
</dbReference>
<dbReference type="CDD" id="cd03506">
    <property type="entry name" value="Delta6-FADS-like"/>
    <property type="match status" value="1"/>
</dbReference>
<dbReference type="InterPro" id="IPR005804">
    <property type="entry name" value="FA_desaturase_dom"/>
</dbReference>
<dbReference type="RefSeq" id="WP_123088634.1">
    <property type="nucleotide sequence ID" value="NZ_RIBS01000006.1"/>
</dbReference>
<evidence type="ECO:0000259" key="1">
    <source>
        <dbReference type="Pfam" id="PF00487"/>
    </source>
</evidence>
<dbReference type="Pfam" id="PF00487">
    <property type="entry name" value="FA_desaturase"/>
    <property type="match status" value="1"/>
</dbReference>
<dbReference type="PANTHER" id="PTHR19353">
    <property type="entry name" value="FATTY ACID DESATURASE 2"/>
    <property type="match status" value="1"/>
</dbReference>